<accession>A0A919DFD3</accession>
<dbReference type="InterPro" id="IPR011051">
    <property type="entry name" value="RmlC_Cupin_sf"/>
</dbReference>
<comment type="caution">
    <text evidence="1">The sequence shown here is derived from an EMBL/GenBank/DDBJ whole genome shotgun (WGS) entry which is preliminary data.</text>
</comment>
<proteinExistence type="predicted"/>
<reference evidence="1" key="2">
    <citation type="submission" date="2020-09" db="EMBL/GenBank/DDBJ databases">
        <authorList>
            <person name="Sun Q."/>
            <person name="Ohkuma M."/>
        </authorList>
    </citation>
    <scope>NUCLEOTIDE SEQUENCE</scope>
    <source>
        <strain evidence="1">JCM 4784</strain>
    </source>
</reference>
<dbReference type="Gene3D" id="2.60.120.10">
    <property type="entry name" value="Jelly Rolls"/>
    <property type="match status" value="1"/>
</dbReference>
<dbReference type="EMBL" id="BNBT01000007">
    <property type="protein sequence ID" value="GHE41148.1"/>
    <property type="molecule type" value="Genomic_DNA"/>
</dbReference>
<organism evidence="1 2">
    <name type="scientific">Streptomyces longispororuber</name>
    <dbReference type="NCBI Taxonomy" id="68230"/>
    <lineage>
        <taxon>Bacteria</taxon>
        <taxon>Bacillati</taxon>
        <taxon>Actinomycetota</taxon>
        <taxon>Actinomycetes</taxon>
        <taxon>Kitasatosporales</taxon>
        <taxon>Streptomycetaceae</taxon>
        <taxon>Streptomyces</taxon>
    </lineage>
</organism>
<dbReference type="SUPFAM" id="SSF51182">
    <property type="entry name" value="RmlC-like cupins"/>
    <property type="match status" value="1"/>
</dbReference>
<dbReference type="AlphaFoldDB" id="A0A919DFD3"/>
<dbReference type="Proteomes" id="UP000608024">
    <property type="component" value="Unassembled WGS sequence"/>
</dbReference>
<keyword evidence="2" id="KW-1185">Reference proteome</keyword>
<dbReference type="InterPro" id="IPR014710">
    <property type="entry name" value="RmlC-like_jellyroll"/>
</dbReference>
<evidence type="ECO:0000313" key="1">
    <source>
        <dbReference type="EMBL" id="GHE41148.1"/>
    </source>
</evidence>
<evidence type="ECO:0000313" key="2">
    <source>
        <dbReference type="Proteomes" id="UP000608024"/>
    </source>
</evidence>
<protein>
    <submittedName>
        <fullName evidence="1">Uncharacterized protein</fullName>
    </submittedName>
</protein>
<reference evidence="1" key="1">
    <citation type="journal article" date="2014" name="Int. J. Syst. Evol. Microbiol.">
        <title>Complete genome sequence of Corynebacterium casei LMG S-19264T (=DSM 44701T), isolated from a smear-ripened cheese.</title>
        <authorList>
            <consortium name="US DOE Joint Genome Institute (JGI-PGF)"/>
            <person name="Walter F."/>
            <person name="Albersmeier A."/>
            <person name="Kalinowski J."/>
            <person name="Ruckert C."/>
        </authorList>
    </citation>
    <scope>NUCLEOTIDE SEQUENCE</scope>
    <source>
        <strain evidence="1">JCM 4784</strain>
    </source>
</reference>
<name>A0A919DFD3_9ACTN</name>
<gene>
    <name evidence="1" type="ORF">GCM10018785_08370</name>
</gene>
<sequence length="166" mass="17424">MSVPETPRLLLSLDELVPSASSARGGALWKLAERRRQLDANLIRLPASGSVALHVENALDVLLVVVAGDGHLDGDDASLPLTTGSVAWLPRSSRRGLRAGSDGLVYLTVHTRRPGMGIAGPAAAAEGGEAPCALDRVCPHCGTMRAEARAPFCAWCGERQDPNADR</sequence>